<reference evidence="2 3" key="1">
    <citation type="submission" date="2020-08" db="EMBL/GenBank/DDBJ databases">
        <authorList>
            <person name="Ramaprasad A."/>
        </authorList>
    </citation>
    <scope>NUCLEOTIDE SEQUENCE [LARGE SCALE GENOMIC DNA]</scope>
</reference>
<feature type="transmembrane region" description="Helical" evidence="1">
    <location>
        <begin position="20"/>
        <end position="41"/>
    </location>
</feature>
<proteinExistence type="predicted"/>
<dbReference type="InterPro" id="IPR006477">
    <property type="entry name" value="Yir_bir_cir"/>
</dbReference>
<dbReference type="VEuPathDB" id="PlasmoDB:PVLDE_0900140"/>
<dbReference type="Proteomes" id="UP000515697">
    <property type="component" value="Chromosome PVSEL_09"/>
</dbReference>
<evidence type="ECO:0000313" key="2">
    <source>
        <dbReference type="EMBL" id="CAD2103381.1"/>
    </source>
</evidence>
<dbReference type="VEuPathDB" id="PlasmoDB:PVSEL_0900150"/>
<name>A0A6V7SUK3_PLAVN</name>
<keyword evidence="1" id="KW-0472">Membrane</keyword>
<dbReference type="EMBL" id="LR865430">
    <property type="protein sequence ID" value="CAD2103381.1"/>
    <property type="molecule type" value="Genomic_DNA"/>
</dbReference>
<protein>
    <submittedName>
        <fullName evidence="2">CIR protein PIR protein</fullName>
    </submittedName>
</protein>
<evidence type="ECO:0000256" key="1">
    <source>
        <dbReference type="SAM" id="Phobius"/>
    </source>
</evidence>
<keyword evidence="1" id="KW-1133">Transmembrane helix</keyword>
<evidence type="ECO:0000313" key="3">
    <source>
        <dbReference type="Proteomes" id="UP000515697"/>
    </source>
</evidence>
<dbReference type="VEuPathDB" id="PlasmoDB:PVVCY_0402090"/>
<dbReference type="Pfam" id="PF06022">
    <property type="entry name" value="Cir_Bir_Yir"/>
    <property type="match status" value="1"/>
</dbReference>
<dbReference type="AlphaFoldDB" id="A0A6V7SUK3"/>
<keyword evidence="1" id="KW-0812">Transmembrane</keyword>
<gene>
    <name evidence="2" type="ORF">PVSEL_0900150</name>
</gene>
<accession>A0A6V7SUK3</accession>
<organism evidence="2 3">
    <name type="scientific">Plasmodium vinckei</name>
    <dbReference type="NCBI Taxonomy" id="5860"/>
    <lineage>
        <taxon>Eukaryota</taxon>
        <taxon>Sar</taxon>
        <taxon>Alveolata</taxon>
        <taxon>Apicomplexa</taxon>
        <taxon>Aconoidasida</taxon>
        <taxon>Haemosporida</taxon>
        <taxon>Plasmodiidae</taxon>
        <taxon>Plasmodium</taxon>
        <taxon>Plasmodium (Vinckeia)</taxon>
    </lineage>
</organism>
<sequence length="74" mass="8828">MQYTMHDSEVTSPNSSITNTLIPVLSIFFVMPFFLGLAYKVNNKELKNIMFKIYFRDSLYVIIKKYIIYLPFLY</sequence>